<protein>
    <submittedName>
        <fullName evidence="2">Helix-turn-helix domain-containing protein</fullName>
    </submittedName>
</protein>
<evidence type="ECO:0000313" key="2">
    <source>
        <dbReference type="EMBL" id="MXQ55269.1"/>
    </source>
</evidence>
<dbReference type="Proteomes" id="UP000430692">
    <property type="component" value="Unassembled WGS sequence"/>
</dbReference>
<gene>
    <name evidence="2" type="ORF">GSM42_16420</name>
</gene>
<keyword evidence="3" id="KW-1185">Reference proteome</keyword>
<dbReference type="CDD" id="cd00093">
    <property type="entry name" value="HTH_XRE"/>
    <property type="match status" value="1"/>
</dbReference>
<dbReference type="InterPro" id="IPR001387">
    <property type="entry name" value="Cro/C1-type_HTH"/>
</dbReference>
<dbReference type="SUPFAM" id="SSF47413">
    <property type="entry name" value="lambda repressor-like DNA-binding domains"/>
    <property type="match status" value="1"/>
</dbReference>
<feature type="domain" description="HTH cro/C1-type" evidence="1">
    <location>
        <begin position="39"/>
        <end position="95"/>
    </location>
</feature>
<dbReference type="Pfam" id="PF01381">
    <property type="entry name" value="HTH_3"/>
    <property type="match status" value="1"/>
</dbReference>
<dbReference type="InterPro" id="IPR010982">
    <property type="entry name" value="Lambda_DNA-bd_dom_sf"/>
</dbReference>
<dbReference type="PROSITE" id="PS50943">
    <property type="entry name" value="HTH_CROC1"/>
    <property type="match status" value="1"/>
</dbReference>
<sequence>MKKPTNHQELMDFIDQTTSMNEFMESFPVQIRNLIFDRRIQLGWTQNELAEQVKKITGHSITQTTISRIEGGTPGITSDTYDKVLQTLGIKRDGVDFGETPSDED</sequence>
<dbReference type="Gene3D" id="1.10.260.40">
    <property type="entry name" value="lambda repressor-like DNA-binding domains"/>
    <property type="match status" value="1"/>
</dbReference>
<accession>A0A6I4VU08</accession>
<dbReference type="AlphaFoldDB" id="A0A6I4VU08"/>
<reference evidence="2 3" key="1">
    <citation type="submission" date="2019-12" db="EMBL/GenBank/DDBJ databases">
        <title>Whole-genome analyses of novel actinobacteria.</title>
        <authorList>
            <person name="Sahin N."/>
            <person name="Saygin H."/>
        </authorList>
    </citation>
    <scope>NUCLEOTIDE SEQUENCE [LARGE SCALE GENOMIC DNA]</scope>
    <source>
        <strain evidence="2 3">KC615</strain>
    </source>
</reference>
<proteinExistence type="predicted"/>
<dbReference type="RefSeq" id="WP_160802623.1">
    <property type="nucleotide sequence ID" value="NZ_WUUL01000013.1"/>
</dbReference>
<name>A0A6I4VU08_9BACL</name>
<evidence type="ECO:0000313" key="3">
    <source>
        <dbReference type="Proteomes" id="UP000430692"/>
    </source>
</evidence>
<evidence type="ECO:0000259" key="1">
    <source>
        <dbReference type="PROSITE" id="PS50943"/>
    </source>
</evidence>
<comment type="caution">
    <text evidence="2">The sequence shown here is derived from an EMBL/GenBank/DDBJ whole genome shotgun (WGS) entry which is preliminary data.</text>
</comment>
<organism evidence="2 3">
    <name type="scientific">Shimazuella alba</name>
    <dbReference type="NCBI Taxonomy" id="2690964"/>
    <lineage>
        <taxon>Bacteria</taxon>
        <taxon>Bacillati</taxon>
        <taxon>Bacillota</taxon>
        <taxon>Bacilli</taxon>
        <taxon>Bacillales</taxon>
        <taxon>Thermoactinomycetaceae</taxon>
        <taxon>Shimazuella</taxon>
    </lineage>
</organism>
<dbReference type="GO" id="GO:0003677">
    <property type="term" value="F:DNA binding"/>
    <property type="evidence" value="ECO:0007669"/>
    <property type="project" value="InterPro"/>
</dbReference>
<dbReference type="SMART" id="SM00530">
    <property type="entry name" value="HTH_XRE"/>
    <property type="match status" value="1"/>
</dbReference>
<dbReference type="EMBL" id="WUUL01000013">
    <property type="protein sequence ID" value="MXQ55269.1"/>
    <property type="molecule type" value="Genomic_DNA"/>
</dbReference>